<accession>A0A5A7SU91</accession>
<dbReference type="InterPro" id="IPR041588">
    <property type="entry name" value="Integrase_H2C2"/>
</dbReference>
<protein>
    <submittedName>
        <fullName evidence="3">Reverse transcriptase</fullName>
    </submittedName>
</protein>
<dbReference type="OrthoDB" id="441285at2759"/>
<comment type="caution">
    <text evidence="3">The sequence shown here is derived from an EMBL/GenBank/DDBJ whole genome shotgun (WGS) entry which is preliminary data.</text>
</comment>
<evidence type="ECO:0000256" key="1">
    <source>
        <dbReference type="SAM" id="MobiDB-lite"/>
    </source>
</evidence>
<dbReference type="Proteomes" id="UP000321393">
    <property type="component" value="Unassembled WGS sequence"/>
</dbReference>
<keyword evidence="3" id="KW-0548">Nucleotidyltransferase</keyword>
<evidence type="ECO:0000259" key="2">
    <source>
        <dbReference type="Pfam" id="PF17921"/>
    </source>
</evidence>
<sequence>MKECHEKKWAGHNGWQRRYALLKEGDYWPSLRDESSHFVPLLPNLTRAAFAFSGLIENQVKDFAVRSPFNIRLIYDRREASRAHKPESRPGGGPNSSLSGGEEEEE</sequence>
<dbReference type="AlphaFoldDB" id="A0A5A7SU91"/>
<dbReference type="Pfam" id="PF17921">
    <property type="entry name" value="Integrase_H2C2"/>
    <property type="match status" value="1"/>
</dbReference>
<keyword evidence="3" id="KW-0808">Transferase</keyword>
<evidence type="ECO:0000313" key="4">
    <source>
        <dbReference type="Proteomes" id="UP000321393"/>
    </source>
</evidence>
<dbReference type="EMBL" id="SSTE01021131">
    <property type="protein sequence ID" value="KAA0032897.1"/>
    <property type="molecule type" value="Genomic_DNA"/>
</dbReference>
<dbReference type="GO" id="GO:0003964">
    <property type="term" value="F:RNA-directed DNA polymerase activity"/>
    <property type="evidence" value="ECO:0007669"/>
    <property type="project" value="UniProtKB-KW"/>
</dbReference>
<reference evidence="3 4" key="1">
    <citation type="submission" date="2019-08" db="EMBL/GenBank/DDBJ databases">
        <title>Draft genome sequences of two oriental melons (Cucumis melo L. var makuwa).</title>
        <authorList>
            <person name="Kwon S.-Y."/>
        </authorList>
    </citation>
    <scope>NUCLEOTIDE SEQUENCE [LARGE SCALE GENOMIC DNA]</scope>
    <source>
        <strain evidence="4">cv. SW 3</strain>
        <tissue evidence="3">Leaf</tissue>
    </source>
</reference>
<name>A0A5A7SU91_CUCMM</name>
<keyword evidence="3" id="KW-0695">RNA-directed DNA polymerase</keyword>
<evidence type="ECO:0000313" key="3">
    <source>
        <dbReference type="EMBL" id="KAA0032897.1"/>
    </source>
</evidence>
<proteinExistence type="predicted"/>
<gene>
    <name evidence="3" type="ORF">E6C27_scaffold81G00900</name>
</gene>
<feature type="domain" description="Integrase zinc-binding" evidence="2">
    <location>
        <begin position="1"/>
        <end position="37"/>
    </location>
</feature>
<feature type="region of interest" description="Disordered" evidence="1">
    <location>
        <begin position="80"/>
        <end position="106"/>
    </location>
</feature>
<organism evidence="3 4">
    <name type="scientific">Cucumis melo var. makuwa</name>
    <name type="common">Oriental melon</name>
    <dbReference type="NCBI Taxonomy" id="1194695"/>
    <lineage>
        <taxon>Eukaryota</taxon>
        <taxon>Viridiplantae</taxon>
        <taxon>Streptophyta</taxon>
        <taxon>Embryophyta</taxon>
        <taxon>Tracheophyta</taxon>
        <taxon>Spermatophyta</taxon>
        <taxon>Magnoliopsida</taxon>
        <taxon>eudicotyledons</taxon>
        <taxon>Gunneridae</taxon>
        <taxon>Pentapetalae</taxon>
        <taxon>rosids</taxon>
        <taxon>fabids</taxon>
        <taxon>Cucurbitales</taxon>
        <taxon>Cucurbitaceae</taxon>
        <taxon>Benincaseae</taxon>
        <taxon>Cucumis</taxon>
    </lineage>
</organism>